<dbReference type="EMBL" id="KZ293680">
    <property type="protein sequence ID" value="PBK87095.1"/>
    <property type="molecule type" value="Genomic_DNA"/>
</dbReference>
<sequence>RSISQVYTVGLSPEINNDIAINATNTGGPAGLISTIHVDSLDGTNETFVTDASRKNLRTATASGFENPSLDDSAWIAANVQGKAGMAPWGAISLPPALDLTQSNWIWTNESTNAAVTTPVGNRAFRKTIQSPYGKGVVCAKVVLTTDNGYTVYANCRSLGSGSDYTATRVYSPN</sequence>
<dbReference type="Proteomes" id="UP000217790">
    <property type="component" value="Unassembled WGS sequence"/>
</dbReference>
<dbReference type="STRING" id="47427.A0A2H3CVP6"/>
<dbReference type="Gene3D" id="2.60.120.260">
    <property type="entry name" value="Galactose-binding domain-like"/>
    <property type="match status" value="2"/>
</dbReference>
<proteinExistence type="predicted"/>
<dbReference type="OrthoDB" id="3067198at2759"/>
<dbReference type="AlphaFoldDB" id="A0A2H3CVP6"/>
<accession>A0A2H3CVP6</accession>
<gene>
    <name evidence="1" type="ORF">ARMGADRAFT_1122910</name>
</gene>
<protein>
    <submittedName>
        <fullName evidence="1">Uncharacterized protein</fullName>
    </submittedName>
</protein>
<dbReference type="InParanoid" id="A0A2H3CVP6"/>
<feature type="non-terminal residue" evidence="1">
    <location>
        <position position="1"/>
    </location>
</feature>
<keyword evidence="2" id="KW-1185">Reference proteome</keyword>
<evidence type="ECO:0000313" key="1">
    <source>
        <dbReference type="EMBL" id="PBK87095.1"/>
    </source>
</evidence>
<name>A0A2H3CVP6_ARMGA</name>
<reference evidence="2" key="1">
    <citation type="journal article" date="2017" name="Nat. Ecol. Evol.">
        <title>Genome expansion and lineage-specific genetic innovations in the forest pathogenic fungi Armillaria.</title>
        <authorList>
            <person name="Sipos G."/>
            <person name="Prasanna A.N."/>
            <person name="Walter M.C."/>
            <person name="O'Connor E."/>
            <person name="Balint B."/>
            <person name="Krizsan K."/>
            <person name="Kiss B."/>
            <person name="Hess J."/>
            <person name="Varga T."/>
            <person name="Slot J."/>
            <person name="Riley R."/>
            <person name="Boka B."/>
            <person name="Rigling D."/>
            <person name="Barry K."/>
            <person name="Lee J."/>
            <person name="Mihaltcheva S."/>
            <person name="LaButti K."/>
            <person name="Lipzen A."/>
            <person name="Waldron R."/>
            <person name="Moloney N.M."/>
            <person name="Sperisen C."/>
            <person name="Kredics L."/>
            <person name="Vagvoelgyi C."/>
            <person name="Patrignani A."/>
            <person name="Fitzpatrick D."/>
            <person name="Nagy I."/>
            <person name="Doyle S."/>
            <person name="Anderson J.B."/>
            <person name="Grigoriev I.V."/>
            <person name="Gueldener U."/>
            <person name="Muensterkoetter M."/>
            <person name="Nagy L.G."/>
        </authorList>
    </citation>
    <scope>NUCLEOTIDE SEQUENCE [LARGE SCALE GENOMIC DNA]</scope>
    <source>
        <strain evidence="2">Ar21-2</strain>
    </source>
</reference>
<organism evidence="1 2">
    <name type="scientific">Armillaria gallica</name>
    <name type="common">Bulbous honey fungus</name>
    <name type="synonym">Armillaria bulbosa</name>
    <dbReference type="NCBI Taxonomy" id="47427"/>
    <lineage>
        <taxon>Eukaryota</taxon>
        <taxon>Fungi</taxon>
        <taxon>Dikarya</taxon>
        <taxon>Basidiomycota</taxon>
        <taxon>Agaricomycotina</taxon>
        <taxon>Agaricomycetes</taxon>
        <taxon>Agaricomycetidae</taxon>
        <taxon>Agaricales</taxon>
        <taxon>Marasmiineae</taxon>
        <taxon>Physalacriaceae</taxon>
        <taxon>Armillaria</taxon>
    </lineage>
</organism>
<evidence type="ECO:0000313" key="2">
    <source>
        <dbReference type="Proteomes" id="UP000217790"/>
    </source>
</evidence>